<proteinExistence type="predicted"/>
<keyword evidence="2" id="KW-0472">Membrane</keyword>
<protein>
    <recommendedName>
        <fullName evidence="3">Potassium channel domain-containing protein</fullName>
    </recommendedName>
</protein>
<feature type="compositionally biased region" description="Polar residues" evidence="1">
    <location>
        <begin position="27"/>
        <end position="38"/>
    </location>
</feature>
<evidence type="ECO:0000256" key="2">
    <source>
        <dbReference type="SAM" id="Phobius"/>
    </source>
</evidence>
<feature type="region of interest" description="Disordered" evidence="1">
    <location>
        <begin position="1"/>
        <end position="38"/>
    </location>
</feature>
<dbReference type="OrthoDB" id="421226at2759"/>
<evidence type="ECO:0000256" key="1">
    <source>
        <dbReference type="SAM" id="MobiDB-lite"/>
    </source>
</evidence>
<organism evidence="4 5">
    <name type="scientific">Paramecium octaurelia</name>
    <dbReference type="NCBI Taxonomy" id="43137"/>
    <lineage>
        <taxon>Eukaryota</taxon>
        <taxon>Sar</taxon>
        <taxon>Alveolata</taxon>
        <taxon>Ciliophora</taxon>
        <taxon>Intramacronucleata</taxon>
        <taxon>Oligohymenophorea</taxon>
        <taxon>Peniculida</taxon>
        <taxon>Parameciidae</taxon>
        <taxon>Paramecium</taxon>
    </lineage>
</organism>
<evidence type="ECO:0000313" key="5">
    <source>
        <dbReference type="Proteomes" id="UP000683925"/>
    </source>
</evidence>
<feature type="transmembrane region" description="Helical" evidence="2">
    <location>
        <begin position="307"/>
        <end position="328"/>
    </location>
</feature>
<dbReference type="GO" id="GO:0035725">
    <property type="term" value="P:sodium ion transmembrane transport"/>
    <property type="evidence" value="ECO:0007669"/>
    <property type="project" value="TreeGrafter"/>
</dbReference>
<dbReference type="OMA" id="ETIKCYH"/>
<feature type="compositionally biased region" description="Basic and acidic residues" evidence="1">
    <location>
        <begin position="16"/>
        <end position="26"/>
    </location>
</feature>
<name>A0A8S1WCG9_PAROT</name>
<comment type="caution">
    <text evidence="4">The sequence shown here is derived from an EMBL/GenBank/DDBJ whole genome shotgun (WGS) entry which is preliminary data.</text>
</comment>
<accession>A0A8S1WCG9</accession>
<dbReference type="Pfam" id="PF07885">
    <property type="entry name" value="Ion_trans_2"/>
    <property type="match status" value="1"/>
</dbReference>
<dbReference type="GO" id="GO:0005249">
    <property type="term" value="F:voltage-gated potassium channel activity"/>
    <property type="evidence" value="ECO:0007669"/>
    <property type="project" value="TreeGrafter"/>
</dbReference>
<keyword evidence="2" id="KW-0812">Transmembrane</keyword>
<dbReference type="InterPro" id="IPR051413">
    <property type="entry name" value="K/Na_HCN_channel"/>
</dbReference>
<feature type="compositionally biased region" description="Polar residues" evidence="1">
    <location>
        <begin position="1"/>
        <end position="15"/>
    </location>
</feature>
<dbReference type="Proteomes" id="UP000683925">
    <property type="component" value="Unassembled WGS sequence"/>
</dbReference>
<feature type="transmembrane region" description="Helical" evidence="2">
    <location>
        <begin position="239"/>
        <end position="263"/>
    </location>
</feature>
<dbReference type="PANTHER" id="PTHR45689:SF5">
    <property type="entry name" value="I[[H]] CHANNEL, ISOFORM E"/>
    <property type="match status" value="1"/>
</dbReference>
<sequence length="959" mass="113107">MSNHQKNQKLPTSNNERLETQREMDQQLRTSAARKSSYLPSRTKSLGQRLLNFVGKQISVDYQERLVLKSLQAENNNAKKIFKILLSRKNNLKNLTNFHLSLLNDKAIENVSLFQRQTSFKIFIDKLLTKKLLRIFKPFVDNLTQHIKALPLLYPESAKIVLWDILAISSKLYFLYLIPLELAWTSRSLLYNRYYSSTIIMLIILVVDFIIGLNTAYYNAGSLITNRIQIFKHQITKSLGLEWISTIILIILFIICKSTDIMINVTENPVYLILLSVLSHQINVHYKTSQYELALNLSKKVSSCLELLKFLLLLFYVIHLFSCLWFWVGNYSRENYEFTWLDTLKDLPIVDWTDEYLQSFYYVCVTMFTVGYGDITPKSGLEKSICIFLILVSSIQLPYSINTVGSIIEKISDYGEETRNKLRTINSYMNKKRVPYNIQNQIRQYLNHYWESLQGQDTEEEKVIISQLSENLREQLIIQANSRIFAKVPLLKQNFSHQLQQSLLKKVQSVQLQPEQIIELDNKISCYFVDEGEINLQIESGLVIQKAKKDDVICLDNLFLGFQNRNQRLKSIGFTKLQILSRQDFLQDLKDFPNDYEKFCAIKDDLLFNFKSSYIQKQCDSCFQTGHEIVNCSMLHYVPQKDLLIKRCQYPQQQPRREFERRYYKLSRIVLPELDNQEFNETKSQFIKKYYIPQQANPVINNNNIKIYDKINEQNTLNNIQDDVIEQYDQKMENLRVSTTLNQKQQLKRESVLAISYIPGNNIDQIKRSINNNKKVGLNQSNKKQQLDVQLESIGLQRQNSLTSRRQSQAVNMMNIYQLSLNNNAYKQNYLQELISTNYDINFDEELKARYDNLNQIKNMSSEDKQAIELLYMKQVNRQKYQKKGLMEFETIKCYHDYFPQYNLNRQISKANKPGNPLLKTLIQKYINYILYPSEFVSKFKLLQLDQQRIRLNTEEEKY</sequence>
<dbReference type="GO" id="GO:0003254">
    <property type="term" value="P:regulation of membrane depolarization"/>
    <property type="evidence" value="ECO:0007669"/>
    <property type="project" value="TreeGrafter"/>
</dbReference>
<keyword evidence="5" id="KW-1185">Reference proteome</keyword>
<feature type="transmembrane region" description="Helical" evidence="2">
    <location>
        <begin position="198"/>
        <end position="218"/>
    </location>
</feature>
<feature type="domain" description="Potassium channel" evidence="3">
    <location>
        <begin position="353"/>
        <end position="409"/>
    </location>
</feature>
<evidence type="ECO:0000259" key="3">
    <source>
        <dbReference type="Pfam" id="PF07885"/>
    </source>
</evidence>
<keyword evidence="2" id="KW-1133">Transmembrane helix</keyword>
<dbReference type="AlphaFoldDB" id="A0A8S1WCG9"/>
<evidence type="ECO:0000313" key="4">
    <source>
        <dbReference type="EMBL" id="CAD8187914.1"/>
    </source>
</evidence>
<reference evidence="4" key="1">
    <citation type="submission" date="2021-01" db="EMBL/GenBank/DDBJ databases">
        <authorList>
            <consortium name="Genoscope - CEA"/>
            <person name="William W."/>
        </authorList>
    </citation>
    <scope>NUCLEOTIDE SEQUENCE</scope>
</reference>
<dbReference type="PANTHER" id="PTHR45689">
    <property type="entry name" value="I[[H]] CHANNEL, ISOFORM E"/>
    <property type="match status" value="1"/>
</dbReference>
<dbReference type="InterPro" id="IPR013099">
    <property type="entry name" value="K_chnl_dom"/>
</dbReference>
<dbReference type="EMBL" id="CAJJDP010000090">
    <property type="protein sequence ID" value="CAD8187914.1"/>
    <property type="molecule type" value="Genomic_DNA"/>
</dbReference>
<gene>
    <name evidence="4" type="ORF">POCTA_138.1.T0910132</name>
</gene>
<dbReference type="GO" id="GO:0098855">
    <property type="term" value="C:HCN channel complex"/>
    <property type="evidence" value="ECO:0007669"/>
    <property type="project" value="TreeGrafter"/>
</dbReference>